<feature type="compositionally biased region" description="Basic residues" evidence="13">
    <location>
        <begin position="1"/>
        <end position="14"/>
    </location>
</feature>
<evidence type="ECO:0000256" key="8">
    <source>
        <dbReference type="ARBA" id="ARBA00023212"/>
    </source>
</evidence>
<evidence type="ECO:0000256" key="13">
    <source>
        <dbReference type="SAM" id="MobiDB-lite"/>
    </source>
</evidence>
<dbReference type="EMBL" id="HBGS01004381">
    <property type="protein sequence ID" value="CAD9374539.1"/>
    <property type="molecule type" value="Transcribed_RNA"/>
</dbReference>
<protein>
    <recommendedName>
        <fullName evidence="11">Dynein regulatory complex protein 12</fullName>
    </recommendedName>
</protein>
<dbReference type="InterPro" id="IPR033585">
    <property type="entry name" value="DRC12-like"/>
</dbReference>
<comment type="subunit">
    <text evidence="3">Component of the nexin-dynein regulatory complex (N-DRC).</text>
</comment>
<evidence type="ECO:0000256" key="6">
    <source>
        <dbReference type="ARBA" id="ARBA00023054"/>
    </source>
</evidence>
<dbReference type="PANTHER" id="PTHR28656:SF1">
    <property type="entry name" value="COILED-COIL DOMAIN-CONTAINING PROTEIN 153"/>
    <property type="match status" value="1"/>
</dbReference>
<evidence type="ECO:0000256" key="11">
    <source>
        <dbReference type="ARBA" id="ARBA00044800"/>
    </source>
</evidence>
<evidence type="ECO:0000256" key="5">
    <source>
        <dbReference type="ARBA" id="ARBA00022846"/>
    </source>
</evidence>
<evidence type="ECO:0000256" key="7">
    <source>
        <dbReference type="ARBA" id="ARBA00023069"/>
    </source>
</evidence>
<gene>
    <name evidence="14" type="ORF">DSPE1174_LOCUS2261</name>
</gene>
<evidence type="ECO:0000313" key="14">
    <source>
        <dbReference type="EMBL" id="CAD9374539.1"/>
    </source>
</evidence>
<feature type="region of interest" description="Disordered" evidence="13">
    <location>
        <begin position="172"/>
        <end position="195"/>
    </location>
</feature>
<sequence length="195" mass="22376">MPPKKKGGKKKGKGKGGDAGDGAPPLKEVAEMLMYKSECQSLQMQLAERTINASHAVAEKKVFEDRYDEVEKKLDSEEKTTHDITQAMTRQYEAMQEQLIEKINALESSLTDLKDKLDETEFKHKQTIRAKDDTIRLKDKEIEGLKEKMEDMSKEFGDMLKETLTRMRDRIEMSSHKQLEADSGVPISKQMEEFM</sequence>
<dbReference type="AlphaFoldDB" id="A0A7S2AQS1"/>
<keyword evidence="8" id="KW-0206">Cytoskeleton</keyword>
<reference evidence="14" key="1">
    <citation type="submission" date="2021-01" db="EMBL/GenBank/DDBJ databases">
        <authorList>
            <person name="Corre E."/>
            <person name="Pelletier E."/>
            <person name="Niang G."/>
            <person name="Scheremetjew M."/>
            <person name="Finn R."/>
            <person name="Kale V."/>
            <person name="Holt S."/>
            <person name="Cochrane G."/>
            <person name="Meng A."/>
            <person name="Brown T."/>
            <person name="Cohen L."/>
        </authorList>
    </citation>
    <scope>NUCLEOTIDE SEQUENCE</scope>
    <source>
        <strain evidence="14">CCMP1381</strain>
    </source>
</reference>
<evidence type="ECO:0000256" key="2">
    <source>
        <dbReference type="ARBA" id="ARBA00004611"/>
    </source>
</evidence>
<keyword evidence="9" id="KW-0966">Cell projection</keyword>
<name>A0A7S2AQS1_9STRA</name>
<comment type="similarity">
    <text evidence="10">Belongs to the DRC12 family.</text>
</comment>
<organism evidence="14">
    <name type="scientific">Octactis speculum</name>
    <dbReference type="NCBI Taxonomy" id="3111310"/>
    <lineage>
        <taxon>Eukaryota</taxon>
        <taxon>Sar</taxon>
        <taxon>Stramenopiles</taxon>
        <taxon>Ochrophyta</taxon>
        <taxon>Dictyochophyceae</taxon>
        <taxon>Dictyochales</taxon>
        <taxon>Dictyochaceae</taxon>
        <taxon>Octactis</taxon>
    </lineage>
</organism>
<evidence type="ECO:0000256" key="10">
    <source>
        <dbReference type="ARBA" id="ARBA00044754"/>
    </source>
</evidence>
<dbReference type="PANTHER" id="PTHR28656">
    <property type="entry name" value="COILED-COIL DOMAIN-CONTAINING PROTEIN 153"/>
    <property type="match status" value="1"/>
</dbReference>
<evidence type="ECO:0000256" key="3">
    <source>
        <dbReference type="ARBA" id="ARBA00011248"/>
    </source>
</evidence>
<keyword evidence="6 12" id="KW-0175">Coiled coil</keyword>
<keyword evidence="7" id="KW-0969">Cilium</keyword>
<accession>A0A7S2AQS1</accession>
<feature type="coiled-coil region" evidence="12">
    <location>
        <begin position="60"/>
        <end position="162"/>
    </location>
</feature>
<keyword evidence="5" id="KW-0282">Flagellum</keyword>
<evidence type="ECO:0000256" key="4">
    <source>
        <dbReference type="ARBA" id="ARBA00022490"/>
    </source>
</evidence>
<proteinExistence type="inferred from homology"/>
<keyword evidence="4" id="KW-0963">Cytoplasm</keyword>
<evidence type="ECO:0000256" key="1">
    <source>
        <dbReference type="ARBA" id="ARBA00003029"/>
    </source>
</evidence>
<evidence type="ECO:0000256" key="12">
    <source>
        <dbReference type="SAM" id="Coils"/>
    </source>
</evidence>
<comment type="subcellular location">
    <subcellularLocation>
        <location evidence="2">Cytoplasm</location>
        <location evidence="2">Cytoskeleton</location>
        <location evidence="2">Flagellum axoneme</location>
    </subcellularLocation>
</comment>
<feature type="region of interest" description="Disordered" evidence="13">
    <location>
        <begin position="1"/>
        <end position="25"/>
    </location>
</feature>
<comment type="function">
    <text evidence="1">Component of the nexin-dynein regulatory complex (N-DRC), a key regulator of ciliary/flagellar motility which maintains the alignment and integrity of the distal axoneme and regulates microtubule sliding in motile axonemes.</text>
</comment>
<evidence type="ECO:0000256" key="9">
    <source>
        <dbReference type="ARBA" id="ARBA00023273"/>
    </source>
</evidence>